<evidence type="ECO:0000313" key="3">
    <source>
        <dbReference type="Proteomes" id="UP000326570"/>
    </source>
</evidence>
<dbReference type="RefSeq" id="WP_150902813.1">
    <property type="nucleotide sequence ID" value="NZ_VTWT01000002.1"/>
</dbReference>
<organism evidence="2 3">
    <name type="scientific">Adhaeribacter soli</name>
    <dbReference type="NCBI Taxonomy" id="2607655"/>
    <lineage>
        <taxon>Bacteria</taxon>
        <taxon>Pseudomonadati</taxon>
        <taxon>Bacteroidota</taxon>
        <taxon>Cytophagia</taxon>
        <taxon>Cytophagales</taxon>
        <taxon>Hymenobacteraceae</taxon>
        <taxon>Adhaeribacter</taxon>
    </lineage>
</organism>
<dbReference type="Proteomes" id="UP000326570">
    <property type="component" value="Unassembled WGS sequence"/>
</dbReference>
<reference evidence="2 3" key="1">
    <citation type="submission" date="2019-09" db="EMBL/GenBank/DDBJ databases">
        <title>Genome sequence of Adhaeribacter sp. M2.</title>
        <authorList>
            <person name="Srinivasan S."/>
        </authorList>
    </citation>
    <scope>NUCLEOTIDE SEQUENCE [LARGE SCALE GENOMIC DNA]</scope>
    <source>
        <strain evidence="2 3">M2</strain>
    </source>
</reference>
<accession>A0A5N1J2Z2</accession>
<gene>
    <name evidence="2" type="ORF">F0P94_05500</name>
</gene>
<comment type="caution">
    <text evidence="2">The sequence shown here is derived from an EMBL/GenBank/DDBJ whole genome shotgun (WGS) entry which is preliminary data.</text>
</comment>
<proteinExistence type="predicted"/>
<feature type="domain" description="DUF5615" evidence="1">
    <location>
        <begin position="1"/>
        <end position="105"/>
    </location>
</feature>
<dbReference type="Pfam" id="PF18480">
    <property type="entry name" value="DUF5615"/>
    <property type="match status" value="1"/>
</dbReference>
<name>A0A5N1J2Z2_9BACT</name>
<evidence type="ECO:0000259" key="1">
    <source>
        <dbReference type="Pfam" id="PF18480"/>
    </source>
</evidence>
<sequence>MRFLIDAQLPSKLCEILQKAGFSAIHVDALPAGDETSDKDIATYADQHNLIVITKDGDFYHSHMILRQPQKLLLITTGNLKNRALFDLFRANALVIRNLFETCHYVEMTNDSIIGHEG</sequence>
<dbReference type="InterPro" id="IPR041049">
    <property type="entry name" value="DUF5615"/>
</dbReference>
<protein>
    <recommendedName>
        <fullName evidence="1">DUF5615 domain-containing protein</fullName>
    </recommendedName>
</protein>
<dbReference type="EMBL" id="VTWT01000002">
    <property type="protein sequence ID" value="KAA9340886.1"/>
    <property type="molecule type" value="Genomic_DNA"/>
</dbReference>
<evidence type="ECO:0000313" key="2">
    <source>
        <dbReference type="EMBL" id="KAA9340886.1"/>
    </source>
</evidence>
<dbReference type="AlphaFoldDB" id="A0A5N1J2Z2"/>
<keyword evidence="3" id="KW-1185">Reference proteome</keyword>